<feature type="transmembrane region" description="Helical" evidence="5">
    <location>
        <begin position="332"/>
        <end position="349"/>
    </location>
</feature>
<keyword evidence="8" id="KW-1185">Reference proteome</keyword>
<sequence length="405" mass="43275">MALAAPSRALMTARGLLMAMAVALMYSPPVVVALQVALLVTFLASSELRARFAAVCRQPMVIGMFAFYLMLVVAATYSIAPLPDAARMLNGWRKLLLLPAAAAVFDDPGAKLRIALLLVMATVIGALLSYGSLLSGIPLQSSDPIPGIVARNHATQGMLFAVGAFVAAALAQFGPFERRGRVLLTAAAVLLTTNVAFTTHGRSGYLVLMACALALAVFALRRPSARTRWVAVVMLAAVVAVLLGAPKAQQRVHQAVTEINTYSQLPDRTEVGIRVHFWKNTLEMIGQRPLLGVGTDGFLTAYRHQVADKTGVAATETSDPHNQFLKIAAEQGLIGLAVFLAFLLATAVLQRPDPVYRLLGLGVLFAWCASSMATSHFSTFAEGTFIYLWLGAMLSDPGSVRRRKT</sequence>
<evidence type="ECO:0000313" key="7">
    <source>
        <dbReference type="EMBL" id="AMO25129.1"/>
    </source>
</evidence>
<protein>
    <recommendedName>
        <fullName evidence="6">O-antigen ligase-related domain-containing protein</fullName>
    </recommendedName>
</protein>
<comment type="subcellular location">
    <subcellularLocation>
        <location evidence="1">Membrane</location>
        <topology evidence="1">Multi-pass membrane protein</topology>
    </subcellularLocation>
</comment>
<evidence type="ECO:0000256" key="1">
    <source>
        <dbReference type="ARBA" id="ARBA00004141"/>
    </source>
</evidence>
<dbReference type="Pfam" id="PF04932">
    <property type="entry name" value="Wzy_C"/>
    <property type="match status" value="1"/>
</dbReference>
<feature type="domain" description="O-antigen ligase-related" evidence="6">
    <location>
        <begin position="187"/>
        <end position="340"/>
    </location>
</feature>
<feature type="transmembrane region" description="Helical" evidence="5">
    <location>
        <begin position="114"/>
        <end position="133"/>
    </location>
</feature>
<dbReference type="GO" id="GO:0016020">
    <property type="term" value="C:membrane"/>
    <property type="evidence" value="ECO:0007669"/>
    <property type="project" value="UniProtKB-SubCell"/>
</dbReference>
<feature type="transmembrane region" description="Helical" evidence="5">
    <location>
        <begin position="60"/>
        <end position="80"/>
    </location>
</feature>
<reference evidence="7 8" key="1">
    <citation type="journal article" date="2014" name="Int. J. Syst. Evol. Microbiol.">
        <title>Ramlibacter solisilvae sp. nov., isolated from forest soil, and emended description of the genus Ramlibacter.</title>
        <authorList>
            <person name="Lee H.J."/>
            <person name="Lee S.H."/>
            <person name="Lee S.S."/>
            <person name="Lee J.S."/>
            <person name="Kim Y."/>
            <person name="Kim S.C."/>
            <person name="Jeon C.O."/>
        </authorList>
    </citation>
    <scope>NUCLEOTIDE SEQUENCE [LARGE SCALE GENOMIC DNA]</scope>
    <source>
        <strain evidence="7 8">5-10</strain>
    </source>
</reference>
<keyword evidence="4 5" id="KW-0472">Membrane</keyword>
<evidence type="ECO:0000256" key="2">
    <source>
        <dbReference type="ARBA" id="ARBA00022692"/>
    </source>
</evidence>
<evidence type="ECO:0000259" key="6">
    <source>
        <dbReference type="Pfam" id="PF04932"/>
    </source>
</evidence>
<evidence type="ECO:0000256" key="5">
    <source>
        <dbReference type="SAM" id="Phobius"/>
    </source>
</evidence>
<dbReference type="PANTHER" id="PTHR37422">
    <property type="entry name" value="TEICHURONIC ACID BIOSYNTHESIS PROTEIN TUAE"/>
    <property type="match status" value="1"/>
</dbReference>
<dbReference type="InterPro" id="IPR007016">
    <property type="entry name" value="O-antigen_ligase-rel_domated"/>
</dbReference>
<organism evidence="7 8">
    <name type="scientific">Ramlibacter tataouinensis</name>
    <dbReference type="NCBI Taxonomy" id="94132"/>
    <lineage>
        <taxon>Bacteria</taxon>
        <taxon>Pseudomonadati</taxon>
        <taxon>Pseudomonadota</taxon>
        <taxon>Betaproteobacteria</taxon>
        <taxon>Burkholderiales</taxon>
        <taxon>Comamonadaceae</taxon>
        <taxon>Ramlibacter</taxon>
    </lineage>
</organism>
<name>A0A127JYX1_9BURK</name>
<dbReference type="InterPro" id="IPR051533">
    <property type="entry name" value="WaaL-like"/>
</dbReference>
<keyword evidence="3 5" id="KW-1133">Transmembrane helix</keyword>
<gene>
    <name evidence="7" type="ORF">UC35_22740</name>
</gene>
<feature type="transmembrane region" description="Helical" evidence="5">
    <location>
        <begin position="356"/>
        <end position="373"/>
    </location>
</feature>
<feature type="transmembrane region" description="Helical" evidence="5">
    <location>
        <begin position="153"/>
        <end position="173"/>
    </location>
</feature>
<dbReference type="AlphaFoldDB" id="A0A127JYX1"/>
<evidence type="ECO:0000256" key="4">
    <source>
        <dbReference type="ARBA" id="ARBA00023136"/>
    </source>
</evidence>
<keyword evidence="2 5" id="KW-0812">Transmembrane</keyword>
<evidence type="ECO:0000256" key="3">
    <source>
        <dbReference type="ARBA" id="ARBA00022989"/>
    </source>
</evidence>
<feature type="transmembrane region" description="Helical" evidence="5">
    <location>
        <begin position="180"/>
        <end position="197"/>
    </location>
</feature>
<dbReference type="Proteomes" id="UP000070433">
    <property type="component" value="Chromosome"/>
</dbReference>
<evidence type="ECO:0000313" key="8">
    <source>
        <dbReference type="Proteomes" id="UP000070433"/>
    </source>
</evidence>
<proteinExistence type="predicted"/>
<feature type="transmembrane region" description="Helical" evidence="5">
    <location>
        <begin position="203"/>
        <end position="220"/>
    </location>
</feature>
<dbReference type="EMBL" id="CP010951">
    <property type="protein sequence ID" value="AMO25129.1"/>
    <property type="molecule type" value="Genomic_DNA"/>
</dbReference>
<accession>A0A127JYX1</accession>
<dbReference type="PANTHER" id="PTHR37422:SF13">
    <property type="entry name" value="LIPOPOLYSACCHARIDE BIOSYNTHESIS PROTEIN PA4999-RELATED"/>
    <property type="match status" value="1"/>
</dbReference>
<feature type="transmembrane region" description="Helical" evidence="5">
    <location>
        <begin position="227"/>
        <end position="245"/>
    </location>
</feature>